<dbReference type="Proteomes" id="UP001621534">
    <property type="component" value="Unassembled WGS sequence"/>
</dbReference>
<dbReference type="Pfam" id="PF07217">
    <property type="entry name" value="Het-C"/>
    <property type="match status" value="1"/>
</dbReference>
<dbReference type="RefSeq" id="WP_186556401.1">
    <property type="nucleotide sequence ID" value="NZ_JABWRE020000001.1"/>
</dbReference>
<reference evidence="3" key="4">
    <citation type="submission" date="2021-06" db="EMBL/GenBank/DDBJ databases">
        <title>Updating the genus Pseudomonas: Description of 43 new species and partition of the Pseudomonas putida group.</title>
        <authorList>
            <person name="Girard L."/>
            <person name="Lood C."/>
            <person name="Vandamme P."/>
            <person name="Rokni-Zadeh H."/>
            <person name="Van Noort V."/>
            <person name="Hofte M."/>
            <person name="Lavigne R."/>
            <person name="De Mot R."/>
        </authorList>
    </citation>
    <scope>NUCLEOTIDE SEQUENCE</scope>
    <source>
        <strain evidence="3">SWRI10</strain>
    </source>
</reference>
<dbReference type="PANTHER" id="PTHR14905">
    <property type="entry name" value="NG37"/>
    <property type="match status" value="1"/>
</dbReference>
<sequence length="498" mass="56501">MKKLTDNAPQQLKPMPRFGAGLGDSAESHGHESIAHVLNLSGFNAVEVKQIYFGNWLRDHSQLIDPKTVRPPYAPRNFPKKISREVLTQFVDLLALKEFNLLQMTDEGRAAYTVTPEILGVYRPSEHIDNPTNLNEDAIDPQTIDEDFEPLVRPGDRLTTVHYARSMTLHIKEAERYMRRKLRAAMRAGKTPTGMRYFGEALHVLEDFFAHSNFVELSLRKVGYTDVLAWTTEKPCKHRWPVVTGLFSGSDIIASVAEPLAKMLFPVPGHVFKPTVPGERSDGEQALLILLKEEPEAREVLVKALEVRDELAKSSTFQTVEYLDWLAGTPLRILRNHTNGLMQTVVEWAGDQIDDLQTYWGDDPNTHSHVSATHSQLAKDHGTHPFHVIAQLLARHAVFEVGKSMHKYWEGDGEQDPVEVASSYLRHPKDLNWQDPIVEHWADRNPEKIEEGTELSRHIKRYEEYQAAARKRLEELEIREPLDLIGVGENLSGSGFGL</sequence>
<dbReference type="PANTHER" id="PTHR14905:SF7">
    <property type="entry name" value="VON WILLEBRAND FACTOR A DOMAIN-CONTAINING PROTEIN 7"/>
    <property type="match status" value="1"/>
</dbReference>
<reference evidence="2" key="3">
    <citation type="submission" date="2020-07" db="EMBL/GenBank/DDBJ databases">
        <authorList>
            <person name="Lood C."/>
            <person name="Girard L."/>
        </authorList>
    </citation>
    <scope>NUCLEOTIDE SEQUENCE</scope>
    <source>
        <strain evidence="2">SWRI10</strain>
    </source>
</reference>
<dbReference type="Proteomes" id="UP000599879">
    <property type="component" value="Unassembled WGS sequence"/>
</dbReference>
<feature type="region of interest" description="Disordered" evidence="1">
    <location>
        <begin position="1"/>
        <end position="26"/>
    </location>
</feature>
<dbReference type="EMBL" id="JABWRE010000017">
    <property type="protein sequence ID" value="MBC3442885.1"/>
    <property type="molecule type" value="Genomic_DNA"/>
</dbReference>
<proteinExistence type="predicted"/>
<dbReference type="EMBL" id="JAHWXS010000028">
    <property type="protein sequence ID" value="MFK5736176.1"/>
    <property type="molecule type" value="Genomic_DNA"/>
</dbReference>
<dbReference type="InterPro" id="IPR010816">
    <property type="entry name" value="Het-C"/>
</dbReference>
<reference evidence="4 5" key="1">
    <citation type="journal article" date="2012" name="Plant Soil">
        <title>Screening of plant growth-promoting traits in arsenic-resistant bacteria isolated from the rhizosphere of soybean plants from Argentinean agricultural soil.</title>
        <authorList>
            <person name="Wevar Oller A.L."/>
            <person name="Talano M.A."/>
            <person name="Agostini E."/>
        </authorList>
    </citation>
    <scope>NUCLEOTIDE SEQUENCE [LARGE SCALE GENOMIC DNA]</scope>
    <source>
        <strain evidence="4 5">AW4</strain>
    </source>
</reference>
<accession>A0A923JWV3</accession>
<reference evidence="2" key="2">
    <citation type="journal article" date="2020" name="Microorganisms">
        <title>Reliable Identification of Environmental Pseudomonas Isolates Using the rpoD Gene.</title>
        <authorList>
            <consortium name="The Broad Institute Genome Sequencing Platform"/>
            <person name="Girard L."/>
            <person name="Lood C."/>
            <person name="Rokni-Zadeh H."/>
            <person name="van Noort V."/>
            <person name="Lavigne R."/>
            <person name="De Mot R."/>
        </authorList>
    </citation>
    <scope>NUCLEOTIDE SEQUENCE</scope>
    <source>
        <strain evidence="2">SWRI10</strain>
    </source>
</reference>
<evidence type="ECO:0000256" key="1">
    <source>
        <dbReference type="SAM" id="MobiDB-lite"/>
    </source>
</evidence>
<evidence type="ECO:0000313" key="4">
    <source>
        <dbReference type="EMBL" id="MFK5736176.1"/>
    </source>
</evidence>
<organism evidence="2">
    <name type="scientific">Pseudomonas urmiensis</name>
    <dbReference type="NCBI Taxonomy" id="2745493"/>
    <lineage>
        <taxon>Bacteria</taxon>
        <taxon>Pseudomonadati</taxon>
        <taxon>Pseudomonadota</taxon>
        <taxon>Gammaproteobacteria</taxon>
        <taxon>Pseudomonadales</taxon>
        <taxon>Pseudomonadaceae</taxon>
        <taxon>Pseudomonas</taxon>
    </lineage>
</organism>
<reference evidence="4" key="5">
    <citation type="submission" date="2021-07" db="EMBL/GenBank/DDBJ databases">
        <authorList>
            <person name="Wevar Oller A.L."/>
            <person name="Talano M.A."/>
            <person name="Torres Tejerizo G.A."/>
            <person name="Agostini E."/>
        </authorList>
    </citation>
    <scope>NUCLEOTIDE SEQUENCE</scope>
    <source>
        <strain evidence="4">AW4</strain>
    </source>
</reference>
<keyword evidence="5" id="KW-1185">Reference proteome</keyword>
<comment type="caution">
    <text evidence="2">The sequence shown here is derived from an EMBL/GenBank/DDBJ whole genome shotgun (WGS) entry which is preliminary data.</text>
</comment>
<dbReference type="EMBL" id="JABWRE020000001">
    <property type="protein sequence ID" value="MBV4534733.1"/>
    <property type="molecule type" value="Genomic_DNA"/>
</dbReference>
<dbReference type="AlphaFoldDB" id="A0A923JWV3"/>
<evidence type="ECO:0000313" key="3">
    <source>
        <dbReference type="EMBL" id="MBV4534733.1"/>
    </source>
</evidence>
<dbReference type="InterPro" id="IPR052577">
    <property type="entry name" value="VWA7"/>
</dbReference>
<evidence type="ECO:0000313" key="5">
    <source>
        <dbReference type="Proteomes" id="UP001621534"/>
    </source>
</evidence>
<protein>
    <submittedName>
        <fullName evidence="2">Uncharacterized protein</fullName>
    </submittedName>
</protein>
<gene>
    <name evidence="3" type="ORF">HU737_001910</name>
    <name evidence="2" type="ORF">HU737_19515</name>
    <name evidence="4" type="ORF">KW869_21810</name>
</gene>
<evidence type="ECO:0000313" key="2">
    <source>
        <dbReference type="EMBL" id="MBC3442885.1"/>
    </source>
</evidence>
<name>A0A923JWV3_9PSED</name>